<dbReference type="EMBL" id="BSUO01000001">
    <property type="protein sequence ID" value="GMA41048.1"/>
    <property type="molecule type" value="Genomic_DNA"/>
</dbReference>
<keyword evidence="8 10" id="KW-1133">Transmembrane helix</keyword>
<evidence type="ECO:0000256" key="10">
    <source>
        <dbReference type="RuleBase" id="RU364125"/>
    </source>
</evidence>
<comment type="caution">
    <text evidence="11">The sequence shown here is derived from an EMBL/GenBank/DDBJ whole genome shotgun (WGS) entry which is preliminary data.</text>
</comment>
<proteinExistence type="inferred from homology"/>
<name>A0ABQ6ISY4_9MICO</name>
<evidence type="ECO:0000313" key="12">
    <source>
        <dbReference type="Proteomes" id="UP001157126"/>
    </source>
</evidence>
<keyword evidence="6 10" id="KW-0812">Transmembrane</keyword>
<reference evidence="12" key="1">
    <citation type="journal article" date="2019" name="Int. J. Syst. Evol. Microbiol.">
        <title>The Global Catalogue of Microorganisms (GCM) 10K type strain sequencing project: providing services to taxonomists for standard genome sequencing and annotation.</title>
        <authorList>
            <consortium name="The Broad Institute Genomics Platform"/>
            <consortium name="The Broad Institute Genome Sequencing Center for Infectious Disease"/>
            <person name="Wu L."/>
            <person name="Ma J."/>
        </authorList>
    </citation>
    <scope>NUCLEOTIDE SEQUENCE [LARGE SCALE GENOMIC DNA]</scope>
    <source>
        <strain evidence="12">NBRC 113072</strain>
    </source>
</reference>
<keyword evidence="4 10" id="KW-1003">Cell membrane</keyword>
<dbReference type="InterPro" id="IPR005503">
    <property type="entry name" value="FliL"/>
</dbReference>
<evidence type="ECO:0000256" key="9">
    <source>
        <dbReference type="ARBA" id="ARBA00023136"/>
    </source>
</evidence>
<accession>A0ABQ6ISY4</accession>
<evidence type="ECO:0000256" key="2">
    <source>
        <dbReference type="ARBA" id="ARBA00004162"/>
    </source>
</evidence>
<gene>
    <name evidence="11" type="ORF">GCM10025883_30930</name>
</gene>
<dbReference type="Pfam" id="PF03748">
    <property type="entry name" value="FliL"/>
    <property type="match status" value="1"/>
</dbReference>
<evidence type="ECO:0000256" key="3">
    <source>
        <dbReference type="ARBA" id="ARBA00008281"/>
    </source>
</evidence>
<evidence type="ECO:0000256" key="1">
    <source>
        <dbReference type="ARBA" id="ARBA00002254"/>
    </source>
</evidence>
<dbReference type="RefSeq" id="WP_284304645.1">
    <property type="nucleotide sequence ID" value="NZ_BSUO01000001.1"/>
</dbReference>
<keyword evidence="5 10" id="KW-0145">Chemotaxis</keyword>
<dbReference type="PANTHER" id="PTHR35091:SF2">
    <property type="entry name" value="FLAGELLAR PROTEIN FLIL"/>
    <property type="match status" value="1"/>
</dbReference>
<evidence type="ECO:0000256" key="5">
    <source>
        <dbReference type="ARBA" id="ARBA00022500"/>
    </source>
</evidence>
<dbReference type="PANTHER" id="PTHR35091">
    <property type="entry name" value="FLAGELLAR PROTEIN FLIL"/>
    <property type="match status" value="1"/>
</dbReference>
<organism evidence="11 12">
    <name type="scientific">Mobilicoccus caccae</name>
    <dbReference type="NCBI Taxonomy" id="1859295"/>
    <lineage>
        <taxon>Bacteria</taxon>
        <taxon>Bacillati</taxon>
        <taxon>Actinomycetota</taxon>
        <taxon>Actinomycetes</taxon>
        <taxon>Micrococcales</taxon>
        <taxon>Dermatophilaceae</taxon>
        <taxon>Mobilicoccus</taxon>
    </lineage>
</organism>
<keyword evidence="12" id="KW-1185">Reference proteome</keyword>
<keyword evidence="9 10" id="KW-0472">Membrane</keyword>
<comment type="function">
    <text evidence="1 10">Controls the rotational direction of flagella during chemotaxis.</text>
</comment>
<comment type="similarity">
    <text evidence="3 10">Belongs to the FliL family.</text>
</comment>
<comment type="subcellular location">
    <subcellularLocation>
        <location evidence="2">Cell membrane</location>
        <topology evidence="2">Single-pass membrane protein</topology>
    </subcellularLocation>
</comment>
<evidence type="ECO:0000256" key="6">
    <source>
        <dbReference type="ARBA" id="ARBA00022692"/>
    </source>
</evidence>
<protein>
    <recommendedName>
        <fullName evidence="10">Flagellar protein FliL</fullName>
    </recommendedName>
</protein>
<sequence length="154" mass="16762">MSDTAIEEKPKSKKLVIIIVAALVVVLAAAGVAVFMLLGGSGDEKSEAATAEPGIVVPLKDEMTLNLADGRFLKLQLALQLTKEGTEAAGEKAAETFDGSMAQDAAITVFSQYKYDDLLDPKKKEEARNKLTAETKKRYDDAVMQVYFRQFVMQ</sequence>
<evidence type="ECO:0000256" key="4">
    <source>
        <dbReference type="ARBA" id="ARBA00022475"/>
    </source>
</evidence>
<evidence type="ECO:0000256" key="7">
    <source>
        <dbReference type="ARBA" id="ARBA00022779"/>
    </source>
</evidence>
<evidence type="ECO:0000256" key="8">
    <source>
        <dbReference type="ARBA" id="ARBA00022989"/>
    </source>
</evidence>
<evidence type="ECO:0000313" key="11">
    <source>
        <dbReference type="EMBL" id="GMA41048.1"/>
    </source>
</evidence>
<dbReference type="Proteomes" id="UP001157126">
    <property type="component" value="Unassembled WGS sequence"/>
</dbReference>
<keyword evidence="7 10" id="KW-0283">Flagellar rotation</keyword>
<feature type="transmembrane region" description="Helical" evidence="10">
    <location>
        <begin position="15"/>
        <end position="38"/>
    </location>
</feature>